<comment type="caution">
    <text evidence="1">The sequence shown here is derived from an EMBL/GenBank/DDBJ whole genome shotgun (WGS) entry which is preliminary data.</text>
</comment>
<accession>A0AAD6QT91</accession>
<dbReference type="AlphaFoldDB" id="A0AAD6QT91"/>
<reference evidence="1" key="1">
    <citation type="journal article" date="2023" name="Mol. Ecol. Resour.">
        <title>Chromosome-level genome assembly of a triploid poplar Populus alba 'Berolinensis'.</title>
        <authorList>
            <person name="Chen S."/>
            <person name="Yu Y."/>
            <person name="Wang X."/>
            <person name="Wang S."/>
            <person name="Zhang T."/>
            <person name="Zhou Y."/>
            <person name="He R."/>
            <person name="Meng N."/>
            <person name="Wang Y."/>
            <person name="Liu W."/>
            <person name="Liu Z."/>
            <person name="Liu J."/>
            <person name="Guo Q."/>
            <person name="Huang H."/>
            <person name="Sederoff R.R."/>
            <person name="Wang G."/>
            <person name="Qu G."/>
            <person name="Chen S."/>
        </authorList>
    </citation>
    <scope>NUCLEOTIDE SEQUENCE</scope>
    <source>
        <strain evidence="1">SC-2020</strain>
    </source>
</reference>
<proteinExistence type="predicted"/>
<organism evidence="1 2">
    <name type="scientific">Populus alba x Populus x berolinensis</name>
    <dbReference type="NCBI Taxonomy" id="444605"/>
    <lineage>
        <taxon>Eukaryota</taxon>
        <taxon>Viridiplantae</taxon>
        <taxon>Streptophyta</taxon>
        <taxon>Embryophyta</taxon>
        <taxon>Tracheophyta</taxon>
        <taxon>Spermatophyta</taxon>
        <taxon>Magnoliopsida</taxon>
        <taxon>eudicotyledons</taxon>
        <taxon>Gunneridae</taxon>
        <taxon>Pentapetalae</taxon>
        <taxon>rosids</taxon>
        <taxon>fabids</taxon>
        <taxon>Malpighiales</taxon>
        <taxon>Salicaceae</taxon>
        <taxon>Saliceae</taxon>
        <taxon>Populus</taxon>
    </lineage>
</organism>
<gene>
    <name evidence="1" type="ORF">NC653_012963</name>
</gene>
<evidence type="ECO:0000313" key="1">
    <source>
        <dbReference type="EMBL" id="KAJ6996218.1"/>
    </source>
</evidence>
<name>A0AAD6QT91_9ROSI</name>
<protein>
    <submittedName>
        <fullName evidence="1">Uncharacterized protein</fullName>
    </submittedName>
</protein>
<sequence length="36" mass="4044">MEKPIGFTAKNKSTGSQSLRTHIYKEVQLVSRPHSS</sequence>
<keyword evidence="2" id="KW-1185">Reference proteome</keyword>
<evidence type="ECO:0000313" key="2">
    <source>
        <dbReference type="Proteomes" id="UP001164929"/>
    </source>
</evidence>
<dbReference type="Proteomes" id="UP001164929">
    <property type="component" value="Chromosome 5"/>
</dbReference>
<dbReference type="EMBL" id="JAQIZT010000005">
    <property type="protein sequence ID" value="KAJ6996218.1"/>
    <property type="molecule type" value="Genomic_DNA"/>
</dbReference>